<dbReference type="Gene3D" id="3.40.50.620">
    <property type="entry name" value="HUPs"/>
    <property type="match status" value="1"/>
</dbReference>
<dbReference type="PANTHER" id="PTHR43284">
    <property type="entry name" value="ASPARAGINE SYNTHETASE (GLUTAMINE-HYDROLYZING)"/>
    <property type="match status" value="1"/>
</dbReference>
<dbReference type="OrthoDB" id="9763290at2"/>
<keyword evidence="4 9" id="KW-0547">Nucleotide-binding</keyword>
<sequence>MCGIAGQISFGESALDLNQVNKMVEALYHRGPDHQEVKVFGNAALAHTRLSLLDFSENGHQPFYNKEFALVYNGEIYNYKALRDELICKFNIEFISNTDTEVLFHSLIRFGVEKTLANLQGMFAFAFYNLNTQELILARDRLGIKPCFYQCDGNRMSFASELKAFKQAFNLQVNSTLVMAGLSGNAERSRKSTMFQGVKQLTPGHYITFNKDGRHEEHTWFHPADLVDFDYHQLLESYSDQQIVDEFSSLFSDSVKKMLVADASIGAFVSGGIDSSLITSVAKKNGVIPKAYSVNVKGRHSEIAFARQLMEQVGGELNVYDFEPEMFLRDWVKTTWFNDAPVTINPHAVPFGNLTRVAKEHGEKAVLTGEGADELFLGYPVHVRAAFDNALVAPWRWINKLFCKLPGLAPQQQVAIMQRNEQMHNMQMGYEEFENSNLISQAVSVLPLKERRLQSKSLELLTTTLHALLWRNDRMGMMNSIESRFPFLDEAILKFAANLPVKHKIRKQCRVGDIRHPFHVSKHVVRQAAVSDLSSDLVKRRKYAFRVHAQAENHFSADFFKGGFWQDFIGLSDQQLAYMCSHTSNYMLGNIASMDIWGRLNVQNASIDQVSEHLLSKTKTQLAARQLSDL</sequence>
<dbReference type="AlphaFoldDB" id="A0A418YC56"/>
<dbReference type="EC" id="6.3.5.4" evidence="3"/>
<protein>
    <recommendedName>
        <fullName evidence="3">asparagine synthase (glutamine-hydrolyzing)</fullName>
        <ecNumber evidence="3">6.3.5.4</ecNumber>
    </recommendedName>
</protein>
<feature type="binding site" evidence="9">
    <location>
        <position position="294"/>
    </location>
    <ligand>
        <name>ATP</name>
        <dbReference type="ChEBI" id="CHEBI:30616"/>
    </ligand>
</feature>
<dbReference type="InterPro" id="IPR033738">
    <property type="entry name" value="AsnB_N"/>
</dbReference>
<dbReference type="PANTHER" id="PTHR43284:SF1">
    <property type="entry name" value="ASPARAGINE SYNTHETASE"/>
    <property type="match status" value="1"/>
</dbReference>
<dbReference type="GO" id="GO:0005524">
    <property type="term" value="F:ATP binding"/>
    <property type="evidence" value="ECO:0007669"/>
    <property type="project" value="UniProtKB-KW"/>
</dbReference>
<evidence type="ECO:0000256" key="10">
    <source>
        <dbReference type="PIRSR" id="PIRSR001589-3"/>
    </source>
</evidence>
<dbReference type="RefSeq" id="WP_119911606.1">
    <property type="nucleotide sequence ID" value="NZ_QZCH01000021.1"/>
</dbReference>
<dbReference type="PROSITE" id="PS51278">
    <property type="entry name" value="GATASE_TYPE_2"/>
    <property type="match status" value="1"/>
</dbReference>
<keyword evidence="8" id="KW-0028">Amino-acid biosynthesis</keyword>
<evidence type="ECO:0000256" key="3">
    <source>
        <dbReference type="ARBA" id="ARBA00012737"/>
    </source>
</evidence>
<dbReference type="EMBL" id="QZCH01000021">
    <property type="protein sequence ID" value="RJG42098.1"/>
    <property type="molecule type" value="Genomic_DNA"/>
</dbReference>
<keyword evidence="5 9" id="KW-0067">ATP-binding</keyword>
<dbReference type="InterPro" id="IPR017932">
    <property type="entry name" value="GATase_2_dom"/>
</dbReference>
<evidence type="ECO:0000256" key="2">
    <source>
        <dbReference type="ARBA" id="ARBA00005752"/>
    </source>
</evidence>
<keyword evidence="13" id="KW-1185">Reference proteome</keyword>
<organism evidence="12 13">
    <name type="scientific">Motilimonas pumila</name>
    <dbReference type="NCBI Taxonomy" id="2303987"/>
    <lineage>
        <taxon>Bacteria</taxon>
        <taxon>Pseudomonadati</taxon>
        <taxon>Pseudomonadota</taxon>
        <taxon>Gammaproteobacteria</taxon>
        <taxon>Alteromonadales</taxon>
        <taxon>Alteromonadales genera incertae sedis</taxon>
        <taxon>Motilimonas</taxon>
    </lineage>
</organism>
<comment type="caution">
    <text evidence="12">The sequence shown here is derived from an EMBL/GenBank/DDBJ whole genome shotgun (WGS) entry which is preliminary data.</text>
</comment>
<evidence type="ECO:0000256" key="7">
    <source>
        <dbReference type="ARBA" id="ARBA00048741"/>
    </source>
</evidence>
<evidence type="ECO:0000256" key="5">
    <source>
        <dbReference type="ARBA" id="ARBA00022840"/>
    </source>
</evidence>
<evidence type="ECO:0000256" key="4">
    <source>
        <dbReference type="ARBA" id="ARBA00022741"/>
    </source>
</evidence>
<dbReference type="GO" id="GO:0006529">
    <property type="term" value="P:asparagine biosynthetic process"/>
    <property type="evidence" value="ECO:0007669"/>
    <property type="project" value="UniProtKB-KW"/>
</dbReference>
<dbReference type="InterPro" id="IPR006426">
    <property type="entry name" value="Asn_synth_AEB"/>
</dbReference>
<dbReference type="SUPFAM" id="SSF56235">
    <property type="entry name" value="N-terminal nucleophile aminohydrolases (Ntn hydrolases)"/>
    <property type="match status" value="1"/>
</dbReference>
<comment type="catalytic activity">
    <reaction evidence="7">
        <text>L-aspartate + L-glutamine + ATP + H2O = L-asparagine + L-glutamate + AMP + diphosphate + H(+)</text>
        <dbReference type="Rhea" id="RHEA:12228"/>
        <dbReference type="ChEBI" id="CHEBI:15377"/>
        <dbReference type="ChEBI" id="CHEBI:15378"/>
        <dbReference type="ChEBI" id="CHEBI:29985"/>
        <dbReference type="ChEBI" id="CHEBI:29991"/>
        <dbReference type="ChEBI" id="CHEBI:30616"/>
        <dbReference type="ChEBI" id="CHEBI:33019"/>
        <dbReference type="ChEBI" id="CHEBI:58048"/>
        <dbReference type="ChEBI" id="CHEBI:58359"/>
        <dbReference type="ChEBI" id="CHEBI:456215"/>
        <dbReference type="EC" id="6.3.5.4"/>
    </reaction>
</comment>
<proteinExistence type="inferred from homology"/>
<dbReference type="InterPro" id="IPR029055">
    <property type="entry name" value="Ntn_hydrolases_N"/>
</dbReference>
<evidence type="ECO:0000256" key="8">
    <source>
        <dbReference type="PIRSR" id="PIRSR001589-1"/>
    </source>
</evidence>
<feature type="domain" description="Glutamine amidotransferase type-2" evidence="11">
    <location>
        <begin position="2"/>
        <end position="212"/>
    </location>
</feature>
<dbReference type="GO" id="GO:0004066">
    <property type="term" value="F:asparagine synthase (glutamine-hydrolyzing) activity"/>
    <property type="evidence" value="ECO:0007669"/>
    <property type="project" value="UniProtKB-EC"/>
</dbReference>
<keyword evidence="12" id="KW-0436">Ligase</keyword>
<keyword evidence="8" id="KW-0061">Asparagine biosynthesis</keyword>
<dbReference type="Gene3D" id="3.60.20.10">
    <property type="entry name" value="Glutamine Phosphoribosylpyrophosphate, subunit 1, domain 1"/>
    <property type="match status" value="1"/>
</dbReference>
<dbReference type="InterPro" id="IPR014729">
    <property type="entry name" value="Rossmann-like_a/b/a_fold"/>
</dbReference>
<reference evidence="12 13" key="2">
    <citation type="submission" date="2019-01" db="EMBL/GenBank/DDBJ databases">
        <title>Motilimonas pumilus sp. nov., isolated from the gut of sea cucumber (Apostichopus japonicus).</title>
        <authorList>
            <person name="Wang F.-Q."/>
            <person name="Ren L.-H."/>
            <person name="Lin Y.-W."/>
            <person name="Sun G.-H."/>
            <person name="Du Z.-J."/>
            <person name="Zhao J.-X."/>
            <person name="Liu X.-J."/>
            <person name="Liu L.-J."/>
        </authorList>
    </citation>
    <scope>NUCLEOTIDE SEQUENCE [LARGE SCALE GENOMIC DNA]</scope>
    <source>
        <strain evidence="12 13">PLHSC7-2</strain>
    </source>
</reference>
<accession>A0A418YC56</accession>
<evidence type="ECO:0000256" key="1">
    <source>
        <dbReference type="ARBA" id="ARBA00005187"/>
    </source>
</evidence>
<evidence type="ECO:0000259" key="11">
    <source>
        <dbReference type="PROSITE" id="PS51278"/>
    </source>
</evidence>
<evidence type="ECO:0000313" key="13">
    <source>
        <dbReference type="Proteomes" id="UP000283255"/>
    </source>
</evidence>
<feature type="site" description="Important for beta-aspartyl-AMP intermediate formation" evidence="10">
    <location>
        <position position="370"/>
    </location>
</feature>
<feature type="binding site" evidence="9">
    <location>
        <position position="99"/>
    </location>
    <ligand>
        <name>L-glutamine</name>
        <dbReference type="ChEBI" id="CHEBI:58359"/>
    </ligand>
</feature>
<comment type="pathway">
    <text evidence="1">Amino-acid biosynthesis; L-asparagine biosynthesis; L-asparagine from L-aspartate (L-Gln route): step 1/1.</text>
</comment>
<dbReference type="CDD" id="cd01991">
    <property type="entry name" value="Asn_synthase_B_C"/>
    <property type="match status" value="1"/>
</dbReference>
<dbReference type="InterPro" id="IPR051786">
    <property type="entry name" value="ASN_synthetase/amidase"/>
</dbReference>
<keyword evidence="6 8" id="KW-0315">Glutamine amidotransferase</keyword>
<name>A0A418YC56_9GAMM</name>
<dbReference type="InterPro" id="IPR001962">
    <property type="entry name" value="Asn_synthase"/>
</dbReference>
<dbReference type="Pfam" id="PF13522">
    <property type="entry name" value="GATase_6"/>
    <property type="match status" value="1"/>
</dbReference>
<dbReference type="NCBIfam" id="TIGR01536">
    <property type="entry name" value="asn_synth_AEB"/>
    <property type="match status" value="1"/>
</dbReference>
<dbReference type="CDD" id="cd00712">
    <property type="entry name" value="AsnB"/>
    <property type="match status" value="1"/>
</dbReference>
<feature type="active site" description="For GATase activity" evidence="8">
    <location>
        <position position="2"/>
    </location>
</feature>
<dbReference type="Proteomes" id="UP000283255">
    <property type="component" value="Unassembled WGS sequence"/>
</dbReference>
<evidence type="ECO:0000256" key="9">
    <source>
        <dbReference type="PIRSR" id="PIRSR001589-2"/>
    </source>
</evidence>
<evidence type="ECO:0000256" key="6">
    <source>
        <dbReference type="ARBA" id="ARBA00022962"/>
    </source>
</evidence>
<reference evidence="12 13" key="1">
    <citation type="submission" date="2018-09" db="EMBL/GenBank/DDBJ databases">
        <authorList>
            <person name="Wang F."/>
        </authorList>
    </citation>
    <scope>NUCLEOTIDE SEQUENCE [LARGE SCALE GENOMIC DNA]</scope>
    <source>
        <strain evidence="12 13">PLHSC7-2</strain>
    </source>
</reference>
<dbReference type="Pfam" id="PF00733">
    <property type="entry name" value="Asn_synthase"/>
    <property type="match status" value="1"/>
</dbReference>
<dbReference type="SUPFAM" id="SSF52402">
    <property type="entry name" value="Adenine nucleotide alpha hydrolases-like"/>
    <property type="match status" value="1"/>
</dbReference>
<evidence type="ECO:0000313" key="12">
    <source>
        <dbReference type="EMBL" id="RJG42098.1"/>
    </source>
</evidence>
<gene>
    <name evidence="12" type="primary">asnB</name>
    <name evidence="12" type="ORF">D1Z90_15040</name>
</gene>
<dbReference type="PIRSF" id="PIRSF001589">
    <property type="entry name" value="Asn_synthetase_glu-h"/>
    <property type="match status" value="1"/>
</dbReference>
<comment type="similarity">
    <text evidence="2">Belongs to the asparagine synthetase family.</text>
</comment>